<sequence length="58" mass="6617">MAKKKIKDKAHKKESMIYITTPNQALAKLQTKVQDYIDTTGEKISLVDELIKLRRADG</sequence>
<dbReference type="AlphaFoldDB" id="A0A0F3MSE3"/>
<protein>
    <submittedName>
        <fullName evidence="1">Uncharacterized protein</fullName>
    </submittedName>
</protein>
<dbReference type="Proteomes" id="UP000033475">
    <property type="component" value="Unassembled WGS sequence"/>
</dbReference>
<dbReference type="PATRIC" id="fig|1359196.3.peg.1056"/>
<dbReference type="RefSeq" id="WP_187145852.1">
    <property type="nucleotide sequence ID" value="NZ_LANQ01000001.1"/>
</dbReference>
<accession>A0A0F3MSE3</accession>
<reference evidence="1 2" key="1">
    <citation type="submission" date="2015-01" db="EMBL/GenBank/DDBJ databases">
        <title>Genome Sequencing of Rickettsiales.</title>
        <authorList>
            <person name="Daugherty S.C."/>
            <person name="Su Q."/>
            <person name="Abolude K."/>
            <person name="Beier-Sexton M."/>
            <person name="Carlyon J.A."/>
            <person name="Carter R."/>
            <person name="Day N.P."/>
            <person name="Dumler S.J."/>
            <person name="Dyachenko V."/>
            <person name="Godinez A."/>
            <person name="Kurtti T.J."/>
            <person name="Lichay M."/>
            <person name="Mullins K.E."/>
            <person name="Ott S."/>
            <person name="Pappas-Brown V."/>
            <person name="Paris D.H."/>
            <person name="Patel P."/>
            <person name="Richards A.L."/>
            <person name="Sadzewicz L."/>
            <person name="Sears K."/>
            <person name="Seidman D."/>
            <person name="Sengamalay N."/>
            <person name="Stenos J."/>
            <person name="Tallon L.J."/>
            <person name="Vincent G."/>
            <person name="Fraser C.M."/>
            <person name="Munderloh U."/>
            <person name="Dunning-Hotopp J.C."/>
        </authorList>
    </citation>
    <scope>NUCLEOTIDE SEQUENCE [LARGE SCALE GENOMIC DNA]</scope>
    <source>
        <strain evidence="1 2">Pedreira</strain>
    </source>
</reference>
<proteinExistence type="predicted"/>
<evidence type="ECO:0000313" key="1">
    <source>
        <dbReference type="EMBL" id="KJV58698.1"/>
    </source>
</evidence>
<name>A0A0F3MSE3_RICFI</name>
<gene>
    <name evidence="1" type="ORF">RFEPED_1090</name>
</gene>
<comment type="caution">
    <text evidence="1">The sequence shown here is derived from an EMBL/GenBank/DDBJ whole genome shotgun (WGS) entry which is preliminary data.</text>
</comment>
<organism evidence="1 2">
    <name type="scientific">Rickettsia felis str. Pedreira</name>
    <dbReference type="NCBI Taxonomy" id="1359196"/>
    <lineage>
        <taxon>Bacteria</taxon>
        <taxon>Pseudomonadati</taxon>
        <taxon>Pseudomonadota</taxon>
        <taxon>Alphaproteobacteria</taxon>
        <taxon>Rickettsiales</taxon>
        <taxon>Rickettsiaceae</taxon>
        <taxon>Rickettsieae</taxon>
        <taxon>Rickettsia</taxon>
        <taxon>spotted fever group</taxon>
    </lineage>
</organism>
<evidence type="ECO:0000313" key="2">
    <source>
        <dbReference type="Proteomes" id="UP000033475"/>
    </source>
</evidence>
<dbReference type="EMBL" id="LANQ01000001">
    <property type="protein sequence ID" value="KJV58698.1"/>
    <property type="molecule type" value="Genomic_DNA"/>
</dbReference>